<sequence length="322" mass="37038">MANIGRTQNLNSIIPRRPLYRTLEDFYIDGPLPQRHAHGHASRQLGSRHGHQYRDSHSKYGGSSSSRGSSSSSFTTDSSLMSKCKHKRRQSVPFHGHQTPPRQGSRHYNIDRMLASDPYYEQAFQHKYHNLDYKNNTRQVNGIPVVYGSNFGSNQQEKSKLQQRKTSEFRKTDARSPRKCQNKKKHHKSSSESSQSSRSSSTSSSQSSLKSEEKQPKKQPKSRNQQTKRNPKIRTEIPFSLQISVLPEPKSHHRRPSQSEFSDLSETSSSGSKNKVVYRKCQKCGKKSPKPEKKDWSKEKSHQKHRFKGNEFHHLDVMAGLR</sequence>
<organism evidence="2">
    <name type="scientific">Mesocestoides corti</name>
    <name type="common">Flatworm</name>
    <dbReference type="NCBI Taxonomy" id="53468"/>
    <lineage>
        <taxon>Eukaryota</taxon>
        <taxon>Metazoa</taxon>
        <taxon>Spiralia</taxon>
        <taxon>Lophotrochozoa</taxon>
        <taxon>Platyhelminthes</taxon>
        <taxon>Cestoda</taxon>
        <taxon>Eucestoda</taxon>
        <taxon>Cyclophyllidea</taxon>
        <taxon>Mesocestoididae</taxon>
        <taxon>Mesocestoides</taxon>
    </lineage>
</organism>
<name>A0A5K3FE40_MESCO</name>
<dbReference type="AlphaFoldDB" id="A0A5K3FE40"/>
<feature type="region of interest" description="Disordered" evidence="1">
    <location>
        <begin position="150"/>
        <end position="322"/>
    </location>
</feature>
<feature type="compositionally biased region" description="Low complexity" evidence="1">
    <location>
        <begin position="59"/>
        <end position="82"/>
    </location>
</feature>
<evidence type="ECO:0000256" key="1">
    <source>
        <dbReference type="SAM" id="MobiDB-lite"/>
    </source>
</evidence>
<accession>A0A5K3FE40</accession>
<feature type="compositionally biased region" description="Basic and acidic residues" evidence="1">
    <location>
        <begin position="289"/>
        <end position="300"/>
    </location>
</feature>
<feature type="compositionally biased region" description="Low complexity" evidence="1">
    <location>
        <begin position="258"/>
        <end position="272"/>
    </location>
</feature>
<feature type="region of interest" description="Disordered" evidence="1">
    <location>
        <begin position="34"/>
        <end position="107"/>
    </location>
</feature>
<feature type="compositionally biased region" description="Basic and acidic residues" evidence="1">
    <location>
        <begin position="157"/>
        <end position="176"/>
    </location>
</feature>
<feature type="compositionally biased region" description="Basic residues" evidence="1">
    <location>
        <begin position="35"/>
        <end position="51"/>
    </location>
</feature>
<protein>
    <submittedName>
        <fullName evidence="2">Serine/arginine repetitive matrix protein 2</fullName>
    </submittedName>
</protein>
<evidence type="ECO:0000313" key="2">
    <source>
        <dbReference type="WBParaSite" id="MCU_007602-RB"/>
    </source>
</evidence>
<feature type="compositionally biased region" description="Low complexity" evidence="1">
    <location>
        <begin position="191"/>
        <end position="209"/>
    </location>
</feature>
<feature type="compositionally biased region" description="Basic residues" evidence="1">
    <location>
        <begin position="276"/>
        <end position="288"/>
    </location>
</feature>
<feature type="compositionally biased region" description="Basic residues" evidence="1">
    <location>
        <begin position="177"/>
        <end position="188"/>
    </location>
</feature>
<reference evidence="2" key="1">
    <citation type="submission" date="2019-11" db="UniProtKB">
        <authorList>
            <consortium name="WormBaseParasite"/>
        </authorList>
    </citation>
    <scope>IDENTIFICATION</scope>
</reference>
<proteinExistence type="predicted"/>
<dbReference type="WBParaSite" id="MCU_007602-RB">
    <property type="protein sequence ID" value="MCU_007602-RB"/>
    <property type="gene ID" value="MCU_007602"/>
</dbReference>